<dbReference type="PANTHER" id="PTHR48013:SF9">
    <property type="entry name" value="DUAL SPECIFICITY MITOGEN-ACTIVATED PROTEIN KINASE KINASE 5"/>
    <property type="match status" value="1"/>
</dbReference>
<dbReference type="GO" id="GO:0005524">
    <property type="term" value="F:ATP binding"/>
    <property type="evidence" value="ECO:0007669"/>
    <property type="project" value="UniProtKB-KW"/>
</dbReference>
<dbReference type="GO" id="GO:0004708">
    <property type="term" value="F:MAP kinase kinase activity"/>
    <property type="evidence" value="ECO:0007669"/>
    <property type="project" value="UniProtKB-EC"/>
</dbReference>
<dbReference type="Proteomes" id="UP000694416">
    <property type="component" value="Unplaced"/>
</dbReference>
<evidence type="ECO:0000256" key="6">
    <source>
        <dbReference type="ARBA" id="ARBA00038999"/>
    </source>
</evidence>
<dbReference type="AlphaFoldDB" id="A0A8C9H010"/>
<dbReference type="PROSITE" id="PS00108">
    <property type="entry name" value="PROTEIN_KINASE_ST"/>
    <property type="match status" value="1"/>
</dbReference>
<accession>A0A8C9H010</accession>
<dbReference type="Gene3D" id="1.10.510.10">
    <property type="entry name" value="Transferase(Phosphotransferase) domain 1"/>
    <property type="match status" value="1"/>
</dbReference>
<comment type="catalytic activity">
    <reaction evidence="7">
        <text>L-seryl-[protein] + ATP = O-phospho-L-seryl-[protein] + ADP + H(+)</text>
        <dbReference type="Rhea" id="RHEA:17989"/>
        <dbReference type="Rhea" id="RHEA-COMP:9863"/>
        <dbReference type="Rhea" id="RHEA-COMP:11604"/>
        <dbReference type="ChEBI" id="CHEBI:15378"/>
        <dbReference type="ChEBI" id="CHEBI:29999"/>
        <dbReference type="ChEBI" id="CHEBI:30616"/>
        <dbReference type="ChEBI" id="CHEBI:83421"/>
        <dbReference type="ChEBI" id="CHEBI:456216"/>
        <dbReference type="EC" id="2.7.12.2"/>
    </reaction>
</comment>
<evidence type="ECO:0000256" key="5">
    <source>
        <dbReference type="ARBA" id="ARBA00038035"/>
    </source>
</evidence>
<evidence type="ECO:0000256" key="2">
    <source>
        <dbReference type="ARBA" id="ARBA00022741"/>
    </source>
</evidence>
<keyword evidence="4" id="KW-0067">ATP-binding</keyword>
<reference evidence="11" key="2">
    <citation type="submission" date="2025-09" db="UniProtKB">
        <authorList>
            <consortium name="Ensembl"/>
        </authorList>
    </citation>
    <scope>IDENTIFICATION</scope>
</reference>
<dbReference type="Ensembl" id="ENSPTET00000019370.1">
    <property type="protein sequence ID" value="ENSPTEP00000012871.1"/>
    <property type="gene ID" value="ENSPTEG00000014465.1"/>
</dbReference>
<organism evidence="11 12">
    <name type="scientific">Piliocolobus tephrosceles</name>
    <name type="common">Ugandan red Colobus</name>
    <dbReference type="NCBI Taxonomy" id="591936"/>
    <lineage>
        <taxon>Eukaryota</taxon>
        <taxon>Metazoa</taxon>
        <taxon>Chordata</taxon>
        <taxon>Craniata</taxon>
        <taxon>Vertebrata</taxon>
        <taxon>Euteleostomi</taxon>
        <taxon>Mammalia</taxon>
        <taxon>Eutheria</taxon>
        <taxon>Euarchontoglires</taxon>
        <taxon>Primates</taxon>
        <taxon>Haplorrhini</taxon>
        <taxon>Catarrhini</taxon>
        <taxon>Cercopithecidae</taxon>
        <taxon>Colobinae</taxon>
        <taxon>Piliocolobus</taxon>
    </lineage>
</organism>
<comment type="similarity">
    <text evidence="5">Belongs to the protein kinase superfamily. STE Ser/Thr protein kinase family. MAP kinase kinase subfamily.</text>
</comment>
<dbReference type="SMART" id="SM00220">
    <property type="entry name" value="S_TKc"/>
    <property type="match status" value="1"/>
</dbReference>
<evidence type="ECO:0000259" key="10">
    <source>
        <dbReference type="PROSITE" id="PS50011"/>
    </source>
</evidence>
<dbReference type="PANTHER" id="PTHR48013">
    <property type="entry name" value="DUAL SPECIFICITY MITOGEN-ACTIVATED PROTEIN KINASE KINASE 5-RELATED"/>
    <property type="match status" value="1"/>
</dbReference>
<proteinExistence type="inferred from homology"/>
<keyword evidence="2" id="KW-0547">Nucleotide-binding</keyword>
<protein>
    <recommendedName>
        <fullName evidence="6">mitogen-activated protein kinase kinase</fullName>
        <ecNumber evidence="6">2.7.12.2</ecNumber>
    </recommendedName>
</protein>
<evidence type="ECO:0000256" key="7">
    <source>
        <dbReference type="ARBA" id="ARBA00049014"/>
    </source>
</evidence>
<evidence type="ECO:0000256" key="8">
    <source>
        <dbReference type="ARBA" id="ARBA00049299"/>
    </source>
</evidence>
<dbReference type="Pfam" id="PF00069">
    <property type="entry name" value="Pkinase"/>
    <property type="match status" value="1"/>
</dbReference>
<comment type="catalytic activity">
    <reaction evidence="9">
        <text>L-tyrosyl-[protein] + ATP = O-phospho-L-tyrosyl-[protein] + ADP + H(+)</text>
        <dbReference type="Rhea" id="RHEA:10596"/>
        <dbReference type="Rhea" id="RHEA-COMP:10136"/>
        <dbReference type="Rhea" id="RHEA-COMP:20101"/>
        <dbReference type="ChEBI" id="CHEBI:15378"/>
        <dbReference type="ChEBI" id="CHEBI:30616"/>
        <dbReference type="ChEBI" id="CHEBI:46858"/>
        <dbReference type="ChEBI" id="CHEBI:61978"/>
        <dbReference type="ChEBI" id="CHEBI:456216"/>
        <dbReference type="EC" id="2.7.12.2"/>
    </reaction>
</comment>
<dbReference type="PROSITE" id="PS50011">
    <property type="entry name" value="PROTEIN_KINASE_DOM"/>
    <property type="match status" value="1"/>
</dbReference>
<dbReference type="InterPro" id="IPR000719">
    <property type="entry name" value="Prot_kinase_dom"/>
</dbReference>
<dbReference type="SUPFAM" id="SSF56112">
    <property type="entry name" value="Protein kinase-like (PK-like)"/>
    <property type="match status" value="1"/>
</dbReference>
<dbReference type="InterPro" id="IPR008271">
    <property type="entry name" value="Ser/Thr_kinase_AS"/>
</dbReference>
<dbReference type="EC" id="2.7.12.2" evidence="6"/>
<keyword evidence="3" id="KW-0418">Kinase</keyword>
<evidence type="ECO:0000313" key="11">
    <source>
        <dbReference type="Ensembl" id="ENSPTEP00000012871.1"/>
    </source>
</evidence>
<name>A0A8C9H010_9PRIM</name>
<comment type="catalytic activity">
    <reaction evidence="8">
        <text>L-threonyl-[protein] + ATP = O-phospho-L-threonyl-[protein] + ADP + H(+)</text>
        <dbReference type="Rhea" id="RHEA:46608"/>
        <dbReference type="Rhea" id="RHEA-COMP:11060"/>
        <dbReference type="Rhea" id="RHEA-COMP:11605"/>
        <dbReference type="ChEBI" id="CHEBI:15378"/>
        <dbReference type="ChEBI" id="CHEBI:30013"/>
        <dbReference type="ChEBI" id="CHEBI:30616"/>
        <dbReference type="ChEBI" id="CHEBI:61977"/>
        <dbReference type="ChEBI" id="CHEBI:456216"/>
        <dbReference type="EC" id="2.7.12.2"/>
    </reaction>
</comment>
<sequence>MENGSILKYNDFFFVLNKKESHFISIPVIKCIIKDLLQSVLYIHTQKNICHRDIKPSNILLSKDGHTKLADFGDSEYMVDKKIRGTKGTYEFMPPEFFGQNSVYYGDKVDMWSLGICIYAMFYRVLPFKQKQSLYQLFKNIHSCNIEYHKNRTHFLSKLTNTKYDTTSDENQLSREDINFLKMLLNKNPQDRADAQEALVSCDIWFEYWCPCVYTRICVMSVCSY</sequence>
<dbReference type="InterPro" id="IPR011009">
    <property type="entry name" value="Kinase-like_dom_sf"/>
</dbReference>
<evidence type="ECO:0000313" key="12">
    <source>
        <dbReference type="Proteomes" id="UP000694416"/>
    </source>
</evidence>
<evidence type="ECO:0000256" key="4">
    <source>
        <dbReference type="ARBA" id="ARBA00022840"/>
    </source>
</evidence>
<evidence type="ECO:0000256" key="3">
    <source>
        <dbReference type="ARBA" id="ARBA00022777"/>
    </source>
</evidence>
<evidence type="ECO:0000256" key="1">
    <source>
        <dbReference type="ARBA" id="ARBA00022679"/>
    </source>
</evidence>
<evidence type="ECO:0000256" key="9">
    <source>
        <dbReference type="ARBA" id="ARBA00051693"/>
    </source>
</evidence>
<keyword evidence="12" id="KW-1185">Reference proteome</keyword>
<keyword evidence="1" id="KW-0808">Transferase</keyword>
<feature type="domain" description="Protein kinase" evidence="10">
    <location>
        <begin position="1"/>
        <end position="206"/>
    </location>
</feature>
<reference evidence="11" key="1">
    <citation type="submission" date="2025-08" db="UniProtKB">
        <authorList>
            <consortium name="Ensembl"/>
        </authorList>
    </citation>
    <scope>IDENTIFICATION</scope>
</reference>